<evidence type="ECO:0000259" key="6">
    <source>
        <dbReference type="Pfam" id="PF00155"/>
    </source>
</evidence>
<dbReference type="EMBL" id="JAKGUD010000004">
    <property type="protein sequence ID" value="MCF4142333.1"/>
    <property type="molecule type" value="Genomic_DNA"/>
</dbReference>
<evidence type="ECO:0000313" key="7">
    <source>
        <dbReference type="EMBL" id="MCF4142333.1"/>
    </source>
</evidence>
<dbReference type="EC" id="4.4.1.13" evidence="2"/>
<keyword evidence="7" id="KW-0032">Aminotransferase</keyword>
<sequence length="390" mass="43960">MKKYDFDEIIERRGTDCEKWDGLEDTFGSRDLTPLWVADMDFKAPSEIIDALRDRVEHGIFGYTRYPDSWYDAFRDWVGKRHGWEIEKDWITHSPGIVTAMGLSLMAFTEPGDKVVIQPPVYHHFEEEIRLNARTPLTSPLKYENGRFTMDLEDLEKKLDGARMMILCNPHNPAGRVWTEEELRAVADLCVEHDVVLVSDEIHCDVIYKGHVHRPIATVSPEIKEKCAVFMAPSKTFNIAGFKASAVVIPNEKLREKFNSVLDSVHVGGGSCMSIPAFEAAYRHGGPWLDELLDYLEGSLDMIEEFLTREIPSVKLVRPEGTYVPLVDFRALSMSPEELHEFLINAGVAMNSGAMFGKGGEGFARLNIATPRSILQEGLKKIASAVRSLS</sequence>
<dbReference type="Proteomes" id="UP001200430">
    <property type="component" value="Unassembled WGS sequence"/>
</dbReference>
<dbReference type="RefSeq" id="WP_005659979.1">
    <property type="nucleotide sequence ID" value="NZ_JAKGUD010000004.1"/>
</dbReference>
<keyword evidence="3" id="KW-0663">Pyridoxal phosphate</keyword>
<dbReference type="Gene3D" id="3.90.1150.10">
    <property type="entry name" value="Aspartate Aminotransferase, domain 1"/>
    <property type="match status" value="1"/>
</dbReference>
<evidence type="ECO:0000313" key="8">
    <source>
        <dbReference type="Proteomes" id="UP001200430"/>
    </source>
</evidence>
<comment type="caution">
    <text evidence="7">The sequence shown here is derived from an EMBL/GenBank/DDBJ whole genome shotgun (WGS) entry which is preliminary data.</text>
</comment>
<dbReference type="GO" id="GO:0008483">
    <property type="term" value="F:transaminase activity"/>
    <property type="evidence" value="ECO:0007669"/>
    <property type="project" value="UniProtKB-KW"/>
</dbReference>
<organism evidence="7 8">
    <name type="scientific">Dethiosulfovibrio marinus</name>
    <dbReference type="NCBI Taxonomy" id="133532"/>
    <lineage>
        <taxon>Bacteria</taxon>
        <taxon>Thermotogati</taxon>
        <taxon>Synergistota</taxon>
        <taxon>Synergistia</taxon>
        <taxon>Synergistales</taxon>
        <taxon>Dethiosulfovibrionaceae</taxon>
        <taxon>Dethiosulfovibrio</taxon>
    </lineage>
</organism>
<dbReference type="SUPFAM" id="SSF53383">
    <property type="entry name" value="PLP-dependent transferases"/>
    <property type="match status" value="1"/>
</dbReference>
<evidence type="ECO:0000256" key="2">
    <source>
        <dbReference type="ARBA" id="ARBA00012224"/>
    </source>
</evidence>
<evidence type="ECO:0000256" key="3">
    <source>
        <dbReference type="ARBA" id="ARBA00022898"/>
    </source>
</evidence>
<comment type="similarity">
    <text evidence="5">Belongs to the class-II pyridoxal-phosphate-dependent aminotransferase family. MalY/PatB cystathionine beta-lyase subfamily.</text>
</comment>
<feature type="domain" description="Aminotransferase class I/classII large" evidence="6">
    <location>
        <begin position="37"/>
        <end position="381"/>
    </location>
</feature>
<keyword evidence="7" id="KW-0808">Transferase</keyword>
<name>A0ABS9EMA9_9BACT</name>
<dbReference type="InterPro" id="IPR051798">
    <property type="entry name" value="Class-II_PLP-Dep_Aminotrans"/>
</dbReference>
<gene>
    <name evidence="7" type="ORF">L2W38_05860</name>
</gene>
<dbReference type="PANTHER" id="PTHR43525">
    <property type="entry name" value="PROTEIN MALY"/>
    <property type="match status" value="1"/>
</dbReference>
<dbReference type="Pfam" id="PF00155">
    <property type="entry name" value="Aminotran_1_2"/>
    <property type="match status" value="1"/>
</dbReference>
<evidence type="ECO:0000256" key="4">
    <source>
        <dbReference type="ARBA" id="ARBA00023239"/>
    </source>
</evidence>
<dbReference type="PANTHER" id="PTHR43525:SF1">
    <property type="entry name" value="PROTEIN MALY"/>
    <property type="match status" value="1"/>
</dbReference>
<dbReference type="InterPro" id="IPR015424">
    <property type="entry name" value="PyrdxlP-dep_Trfase"/>
</dbReference>
<dbReference type="CDD" id="cd00609">
    <property type="entry name" value="AAT_like"/>
    <property type="match status" value="1"/>
</dbReference>
<dbReference type="InterPro" id="IPR015422">
    <property type="entry name" value="PyrdxlP-dep_Trfase_small"/>
</dbReference>
<reference evidence="7 8" key="1">
    <citation type="submission" date="2022-01" db="EMBL/GenBank/DDBJ databases">
        <title>Dethiosulfovibrio faecalis sp. nov., a novel proteolytic, non-sulfur-reducing bacterium isolated from a marine aquaculture solid waste bioreactor.</title>
        <authorList>
            <person name="Grabowski S."/>
            <person name="Apolinario E."/>
            <person name="Schneider N."/>
            <person name="Marshall C.W."/>
            <person name="Sowers K.R."/>
        </authorList>
    </citation>
    <scope>NUCLEOTIDE SEQUENCE [LARGE SCALE GENOMIC DNA]</scope>
    <source>
        <strain evidence="7 8">DSM 12537</strain>
    </source>
</reference>
<evidence type="ECO:0000256" key="1">
    <source>
        <dbReference type="ARBA" id="ARBA00001933"/>
    </source>
</evidence>
<accession>A0ABS9EMA9</accession>
<keyword evidence="8" id="KW-1185">Reference proteome</keyword>
<keyword evidence="4" id="KW-0456">Lyase</keyword>
<dbReference type="InterPro" id="IPR015421">
    <property type="entry name" value="PyrdxlP-dep_Trfase_major"/>
</dbReference>
<dbReference type="InterPro" id="IPR004839">
    <property type="entry name" value="Aminotransferase_I/II_large"/>
</dbReference>
<protein>
    <recommendedName>
        <fullName evidence="2">cysteine-S-conjugate beta-lyase</fullName>
        <ecNumber evidence="2">4.4.1.13</ecNumber>
    </recommendedName>
</protein>
<dbReference type="InterPro" id="IPR027619">
    <property type="entry name" value="C-S_lyase_PatB-like"/>
</dbReference>
<evidence type="ECO:0000256" key="5">
    <source>
        <dbReference type="ARBA" id="ARBA00037974"/>
    </source>
</evidence>
<dbReference type="NCBIfam" id="TIGR04350">
    <property type="entry name" value="C_S_lyase_PatB"/>
    <property type="match status" value="1"/>
</dbReference>
<dbReference type="Gene3D" id="3.40.640.10">
    <property type="entry name" value="Type I PLP-dependent aspartate aminotransferase-like (Major domain)"/>
    <property type="match status" value="1"/>
</dbReference>
<proteinExistence type="inferred from homology"/>
<comment type="cofactor">
    <cofactor evidence="1">
        <name>pyridoxal 5'-phosphate</name>
        <dbReference type="ChEBI" id="CHEBI:597326"/>
    </cofactor>
</comment>